<dbReference type="Pfam" id="PF10988">
    <property type="entry name" value="DUF2807"/>
    <property type="match status" value="1"/>
</dbReference>
<proteinExistence type="predicted"/>
<evidence type="ECO:0000259" key="2">
    <source>
        <dbReference type="Pfam" id="PF10988"/>
    </source>
</evidence>
<feature type="signal peptide" evidence="1">
    <location>
        <begin position="1"/>
        <end position="24"/>
    </location>
</feature>
<dbReference type="OrthoDB" id="8742282at2"/>
<dbReference type="InterPro" id="IPR021255">
    <property type="entry name" value="DUF2807"/>
</dbReference>
<comment type="caution">
    <text evidence="3">The sequence shown here is derived from an EMBL/GenBank/DDBJ whole genome shotgun (WGS) entry which is preliminary data.</text>
</comment>
<sequence length="228" mass="23752">MKLKSMRSGLLAAGLALMSLSACADVVTQPAAGVTRVQFKLPGELQIRYGTQEKLTIDADAKVIPMLDIAVKGDSLVLASKRGFRTDKDLKFTLTIRSLQSVKSEGSGNVVIENFAGGNIEVDAAGSGNMRLKDIKPGRLAILIEGSGAVDAFGSGETVIARITGSGNIDTTNFRARTVEADISGSGDIKVHADDKLKADISGAGNIEYRGKAKVTQSVSGAGSVDRL</sequence>
<name>A0A0C2BMM0_9BURK</name>
<accession>A0A0C2BMM0</accession>
<reference evidence="3 4" key="1">
    <citation type="submission" date="2014-12" db="EMBL/GenBank/DDBJ databases">
        <title>Denitrispirillum autotrophicum gen. nov., sp. nov., Denitrifying, Facultatively Autotrophic Bacteria Isolated from Rice Paddy Soil.</title>
        <authorList>
            <person name="Ishii S."/>
            <person name="Ashida N."/>
            <person name="Ohno H."/>
            <person name="Otsuka S."/>
            <person name="Yokota A."/>
            <person name="Senoo K."/>
        </authorList>
    </citation>
    <scope>NUCLEOTIDE SEQUENCE [LARGE SCALE GENOMIC DNA]</scope>
    <source>
        <strain evidence="3 4">TSA66</strain>
    </source>
</reference>
<dbReference type="AlphaFoldDB" id="A0A0C2BMM0"/>
<evidence type="ECO:0000256" key="1">
    <source>
        <dbReference type="SAM" id="SignalP"/>
    </source>
</evidence>
<dbReference type="Gene3D" id="2.160.20.120">
    <property type="match status" value="1"/>
</dbReference>
<gene>
    <name evidence="3" type="ORF">TSA66_19400</name>
</gene>
<keyword evidence="1" id="KW-0732">Signal</keyword>
<dbReference type="PROSITE" id="PS51257">
    <property type="entry name" value="PROKAR_LIPOPROTEIN"/>
    <property type="match status" value="1"/>
</dbReference>
<evidence type="ECO:0000313" key="3">
    <source>
        <dbReference type="EMBL" id="KIF82490.1"/>
    </source>
</evidence>
<feature type="domain" description="Putative auto-transporter adhesin head GIN" evidence="2">
    <location>
        <begin position="37"/>
        <end position="212"/>
    </location>
</feature>
<dbReference type="EMBL" id="JWJG01000028">
    <property type="protein sequence ID" value="KIF82490.1"/>
    <property type="molecule type" value="Genomic_DNA"/>
</dbReference>
<dbReference type="PANTHER" id="PTHR39200">
    <property type="entry name" value="HYPOTHETICAL EXPORTED PROTEIN"/>
    <property type="match status" value="1"/>
</dbReference>
<dbReference type="PANTHER" id="PTHR39200:SF1">
    <property type="entry name" value="AUTO-TRANSPORTER ADHESIN HEAD GIN DOMAIN-CONTAINING PROTEIN-RELATED"/>
    <property type="match status" value="1"/>
</dbReference>
<evidence type="ECO:0000313" key="4">
    <source>
        <dbReference type="Proteomes" id="UP000031572"/>
    </source>
</evidence>
<protein>
    <recommendedName>
        <fullName evidence="2">Putative auto-transporter adhesin head GIN domain-containing protein</fullName>
    </recommendedName>
</protein>
<organism evidence="3 4">
    <name type="scientific">Noviherbaspirillum autotrophicum</name>
    <dbReference type="NCBI Taxonomy" id="709839"/>
    <lineage>
        <taxon>Bacteria</taxon>
        <taxon>Pseudomonadati</taxon>
        <taxon>Pseudomonadota</taxon>
        <taxon>Betaproteobacteria</taxon>
        <taxon>Burkholderiales</taxon>
        <taxon>Oxalobacteraceae</taxon>
        <taxon>Noviherbaspirillum</taxon>
    </lineage>
</organism>
<keyword evidence="4" id="KW-1185">Reference proteome</keyword>
<dbReference type="RefSeq" id="WP_040041164.1">
    <property type="nucleotide sequence ID" value="NZ_JWJG01000028.1"/>
</dbReference>
<feature type="chain" id="PRO_5002163155" description="Putative auto-transporter adhesin head GIN domain-containing protein" evidence="1">
    <location>
        <begin position="25"/>
        <end position="228"/>
    </location>
</feature>
<dbReference type="Proteomes" id="UP000031572">
    <property type="component" value="Unassembled WGS sequence"/>
</dbReference>
<dbReference type="STRING" id="709839.TSA66_19400"/>